<dbReference type="PANTHER" id="PTHR43353">
    <property type="entry name" value="SUCCINATE-SEMIALDEHYDE DEHYDROGENASE, MITOCHONDRIAL"/>
    <property type="match status" value="1"/>
</dbReference>
<feature type="active site" evidence="4">
    <location>
        <position position="244"/>
    </location>
</feature>
<dbReference type="PIRSF" id="PIRSF036492">
    <property type="entry name" value="ALDH"/>
    <property type="match status" value="1"/>
</dbReference>
<dbReference type="Gene3D" id="3.40.605.10">
    <property type="entry name" value="Aldehyde Dehydrogenase, Chain A, domain 1"/>
    <property type="match status" value="1"/>
</dbReference>
<sequence length="477" mass="51938">MLYINGQWCEAQSKETYPVYNPATGEVVESVSKGGSIDAKKAIEAAQAALKPWSKLTANDRSHYIKNASSILRSRREELAEIITSEMGKPIAEALGEINTACDYLEWYAEEGKRIYGDTVPSSSPTKRIIVMRQPVGVVGAITPWNFPIAMITRKIAPALAAGCTVVIKPAESTPLTAIEVLKAFHEAGVPKGVLNLVHGIPKEIGQEMMKSTDVRKITFTGSTAVGKELARQAADTMKKVSMELGGHAPFIVFEDADLNRAADGLIASKFRNAGQTCVCTNRVYVQKNIADAFAEILTGKMKKLVVGNGKKPGVTIGPLINEQAVAKTKEHIEDSVQKGAKIIYGGKRPEGKEFEAGFFYEPTVLMNATNEMKISSEETFGPVAPIFLFETEEEVIEQANNTPYGLASYFYTNDVSRIFRVSESLEYGIIGINDPLPTTAQAPFGGIKESGIGREGGKYGIEDYLEYKYLSLELNI</sequence>
<feature type="domain" description="Aldehyde dehydrogenase" evidence="5">
    <location>
        <begin position="8"/>
        <end position="470"/>
    </location>
</feature>
<dbReference type="NCBIfam" id="TIGR01780">
    <property type="entry name" value="SSADH"/>
    <property type="match status" value="1"/>
</dbReference>
<dbReference type="Proteomes" id="UP000233375">
    <property type="component" value="Unassembled WGS sequence"/>
</dbReference>
<dbReference type="InterPro" id="IPR015590">
    <property type="entry name" value="Aldehyde_DH_dom"/>
</dbReference>
<dbReference type="PANTHER" id="PTHR43353:SF5">
    <property type="entry name" value="SUCCINATE-SEMIALDEHYDE DEHYDROGENASE, MITOCHONDRIAL"/>
    <property type="match status" value="1"/>
</dbReference>
<reference evidence="6 7" key="1">
    <citation type="journal article" date="2003" name="Int. J. Syst. Evol. Microbiol.">
        <title>Bacillus nealsonii sp. nov., isolated from a spacecraft-assembly facility, whose spores are gamma-radiation resistant.</title>
        <authorList>
            <person name="Venkateswaran K."/>
            <person name="Kempf M."/>
            <person name="Chen F."/>
            <person name="Satomi M."/>
            <person name="Nicholson W."/>
            <person name="Kern R."/>
        </authorList>
    </citation>
    <scope>NUCLEOTIDE SEQUENCE [LARGE SCALE GENOMIC DNA]</scope>
    <source>
        <strain evidence="6 7">FO-92</strain>
    </source>
</reference>
<evidence type="ECO:0000259" key="5">
    <source>
        <dbReference type="Pfam" id="PF00171"/>
    </source>
</evidence>
<dbReference type="FunFam" id="3.40.605.10:FF:000005">
    <property type="entry name" value="Succinate-semialdehyde dehydrogenase I"/>
    <property type="match status" value="1"/>
</dbReference>
<dbReference type="EMBL" id="PISE01000051">
    <property type="protein sequence ID" value="PKG21968.1"/>
    <property type="molecule type" value="Genomic_DNA"/>
</dbReference>
<organism evidence="6 7">
    <name type="scientific">Niallia nealsonii</name>
    <dbReference type="NCBI Taxonomy" id="115979"/>
    <lineage>
        <taxon>Bacteria</taxon>
        <taxon>Bacillati</taxon>
        <taxon>Bacillota</taxon>
        <taxon>Bacilli</taxon>
        <taxon>Bacillales</taxon>
        <taxon>Bacillaceae</taxon>
        <taxon>Niallia</taxon>
    </lineage>
</organism>
<dbReference type="FunFam" id="3.40.309.10:FF:000004">
    <property type="entry name" value="Succinate-semialdehyde dehydrogenase I"/>
    <property type="match status" value="1"/>
</dbReference>
<dbReference type="FunFam" id="3.40.605.10:FF:000026">
    <property type="entry name" value="Aldehyde dehydrogenase, putative"/>
    <property type="match status" value="1"/>
</dbReference>
<accession>A0A2N0YXJ0</accession>
<dbReference type="GO" id="GO:0004777">
    <property type="term" value="F:succinate-semialdehyde dehydrogenase (NAD+) activity"/>
    <property type="evidence" value="ECO:0007669"/>
    <property type="project" value="TreeGrafter"/>
</dbReference>
<comment type="similarity">
    <text evidence="1 3">Belongs to the aldehyde dehydrogenase family.</text>
</comment>
<dbReference type="RefSeq" id="WP_101178903.1">
    <property type="nucleotide sequence ID" value="NZ_PISE01000051.1"/>
</dbReference>
<gene>
    <name evidence="6" type="primary">gabD</name>
    <name evidence="6" type="ORF">CWS01_19640</name>
</gene>
<name>A0A2N0YXJ0_9BACI</name>
<dbReference type="AlphaFoldDB" id="A0A2N0YXJ0"/>
<proteinExistence type="inferred from homology"/>
<evidence type="ECO:0000256" key="4">
    <source>
        <dbReference type="PIRSR" id="PIRSR036492-1"/>
    </source>
</evidence>
<dbReference type="GO" id="GO:0006081">
    <property type="term" value="P:aldehyde metabolic process"/>
    <property type="evidence" value="ECO:0007669"/>
    <property type="project" value="InterPro"/>
</dbReference>
<dbReference type="InterPro" id="IPR050740">
    <property type="entry name" value="Aldehyde_DH_Superfamily"/>
</dbReference>
<evidence type="ECO:0000313" key="6">
    <source>
        <dbReference type="EMBL" id="PKG21968.1"/>
    </source>
</evidence>
<protein>
    <recommendedName>
        <fullName evidence="3">Aldehyde dehydrogenase</fullName>
    </recommendedName>
</protein>
<dbReference type="PROSITE" id="PS00070">
    <property type="entry name" value="ALDEHYDE_DEHYDR_CYS"/>
    <property type="match status" value="1"/>
</dbReference>
<dbReference type="Gene3D" id="3.40.309.10">
    <property type="entry name" value="Aldehyde Dehydrogenase, Chain A, domain 2"/>
    <property type="match status" value="1"/>
</dbReference>
<dbReference type="InterPro" id="IPR016161">
    <property type="entry name" value="Ald_DH/histidinol_DH"/>
</dbReference>
<dbReference type="GO" id="GO:0009450">
    <property type="term" value="P:gamma-aminobutyric acid catabolic process"/>
    <property type="evidence" value="ECO:0007669"/>
    <property type="project" value="InterPro"/>
</dbReference>
<keyword evidence="2 3" id="KW-0560">Oxidoreductase</keyword>
<keyword evidence="7" id="KW-1185">Reference proteome</keyword>
<dbReference type="InterPro" id="IPR010102">
    <property type="entry name" value="Succ_semiAld_DH"/>
</dbReference>
<evidence type="ECO:0000256" key="3">
    <source>
        <dbReference type="PIRNR" id="PIRNR036492"/>
    </source>
</evidence>
<feature type="active site" evidence="4">
    <location>
        <position position="278"/>
    </location>
</feature>
<dbReference type="InterPro" id="IPR012394">
    <property type="entry name" value="Aldehyde_DH_NAD(P)"/>
</dbReference>
<dbReference type="OrthoDB" id="9762913at2"/>
<dbReference type="SUPFAM" id="SSF53720">
    <property type="entry name" value="ALDH-like"/>
    <property type="match status" value="1"/>
</dbReference>
<evidence type="ECO:0000313" key="7">
    <source>
        <dbReference type="Proteomes" id="UP000233375"/>
    </source>
</evidence>
<comment type="caution">
    <text evidence="6">The sequence shown here is derived from an EMBL/GenBank/DDBJ whole genome shotgun (WGS) entry which is preliminary data.</text>
</comment>
<dbReference type="InterPro" id="IPR016162">
    <property type="entry name" value="Ald_DH_N"/>
</dbReference>
<evidence type="ECO:0000256" key="2">
    <source>
        <dbReference type="ARBA" id="ARBA00023002"/>
    </source>
</evidence>
<dbReference type="InterPro" id="IPR016160">
    <property type="entry name" value="Ald_DH_CS_CYS"/>
</dbReference>
<dbReference type="Pfam" id="PF00171">
    <property type="entry name" value="Aldedh"/>
    <property type="match status" value="1"/>
</dbReference>
<evidence type="ECO:0000256" key="1">
    <source>
        <dbReference type="ARBA" id="ARBA00009986"/>
    </source>
</evidence>
<dbReference type="InterPro" id="IPR016163">
    <property type="entry name" value="Ald_DH_C"/>
</dbReference>
<dbReference type="CDD" id="cd07103">
    <property type="entry name" value="ALDH_F5_SSADH_GabD"/>
    <property type="match status" value="1"/>
</dbReference>